<evidence type="ECO:0000313" key="5">
    <source>
        <dbReference type="EMBL" id="GGH82345.1"/>
    </source>
</evidence>
<proteinExistence type="predicted"/>
<dbReference type="InterPro" id="IPR003439">
    <property type="entry name" value="ABC_transporter-like_ATP-bd"/>
</dbReference>
<dbReference type="Gene3D" id="3.40.50.300">
    <property type="entry name" value="P-loop containing nucleotide triphosphate hydrolases"/>
    <property type="match status" value="1"/>
</dbReference>
<dbReference type="InterPro" id="IPR003593">
    <property type="entry name" value="AAA+_ATPase"/>
</dbReference>
<dbReference type="RefSeq" id="WP_188497416.1">
    <property type="nucleotide sequence ID" value="NZ_BMFV01000015.1"/>
</dbReference>
<sequence length="235" mass="25980">MQLVTLDQVVFGYTDAPTLNGVSLEIESGEFVGITGPNGASKSTLLKIMLGLLKPWEGKVALSPVNAQGKRLSVAYVPQQVASFNVGFPSTVLELVQSGRYPRGRWFKRLKAEDHEKIESALKMVDMWEYRHHKIGALSGGQKQKVCIARALATESDLLVLDEPATGMDYESRMGFYDFMAHQVREHHRSVVMVTHDHDEVGAQLDKTIHLEKGGSGGWRCLTLHSCNARFGLGD</sequence>
<dbReference type="InterPro" id="IPR027417">
    <property type="entry name" value="P-loop_NTPase"/>
</dbReference>
<keyword evidence="3 5" id="KW-0067">ATP-binding</keyword>
<dbReference type="GO" id="GO:0005524">
    <property type="term" value="F:ATP binding"/>
    <property type="evidence" value="ECO:0007669"/>
    <property type="project" value="UniProtKB-KW"/>
</dbReference>
<dbReference type="SUPFAM" id="SSF52540">
    <property type="entry name" value="P-loop containing nucleoside triphosphate hydrolases"/>
    <property type="match status" value="1"/>
</dbReference>
<evidence type="ECO:0000313" key="6">
    <source>
        <dbReference type="Proteomes" id="UP000656813"/>
    </source>
</evidence>
<dbReference type="Pfam" id="PF00005">
    <property type="entry name" value="ABC_tran"/>
    <property type="match status" value="1"/>
</dbReference>
<feature type="domain" description="ABC transporter" evidence="4">
    <location>
        <begin position="4"/>
        <end position="235"/>
    </location>
</feature>
<dbReference type="PROSITE" id="PS00211">
    <property type="entry name" value="ABC_TRANSPORTER_1"/>
    <property type="match status" value="1"/>
</dbReference>
<dbReference type="AlphaFoldDB" id="A0A8J2ZWA7"/>
<dbReference type="SMART" id="SM00382">
    <property type="entry name" value="AAA"/>
    <property type="match status" value="1"/>
</dbReference>
<protein>
    <submittedName>
        <fullName evidence="5">High-affinity zinc uptake system ATP-binding protein ZnuC</fullName>
    </submittedName>
</protein>
<dbReference type="PROSITE" id="PS50893">
    <property type="entry name" value="ABC_TRANSPORTER_2"/>
    <property type="match status" value="1"/>
</dbReference>
<evidence type="ECO:0000259" key="4">
    <source>
        <dbReference type="PROSITE" id="PS50893"/>
    </source>
</evidence>
<reference evidence="5" key="2">
    <citation type="submission" date="2020-09" db="EMBL/GenBank/DDBJ databases">
        <authorList>
            <person name="Sun Q."/>
            <person name="Zhou Y."/>
        </authorList>
    </citation>
    <scope>NUCLEOTIDE SEQUENCE</scope>
    <source>
        <strain evidence="5">CGMCC 1.12777</strain>
    </source>
</reference>
<keyword evidence="2" id="KW-0547">Nucleotide-binding</keyword>
<dbReference type="InterPro" id="IPR017871">
    <property type="entry name" value="ABC_transporter-like_CS"/>
</dbReference>
<keyword evidence="1" id="KW-0813">Transport</keyword>
<dbReference type="EMBL" id="BMFV01000015">
    <property type="protein sequence ID" value="GGH82345.1"/>
    <property type="molecule type" value="Genomic_DNA"/>
</dbReference>
<organism evidence="5 6">
    <name type="scientific">Pullulanibacillus pueri</name>
    <dbReference type="NCBI Taxonomy" id="1437324"/>
    <lineage>
        <taxon>Bacteria</taxon>
        <taxon>Bacillati</taxon>
        <taxon>Bacillota</taxon>
        <taxon>Bacilli</taxon>
        <taxon>Bacillales</taxon>
        <taxon>Sporolactobacillaceae</taxon>
        <taxon>Pullulanibacillus</taxon>
    </lineage>
</organism>
<keyword evidence="6" id="KW-1185">Reference proteome</keyword>
<name>A0A8J2ZWA7_9BACL</name>
<evidence type="ECO:0000256" key="2">
    <source>
        <dbReference type="ARBA" id="ARBA00022741"/>
    </source>
</evidence>
<dbReference type="PANTHER" id="PTHR42734:SF4">
    <property type="entry name" value="HIGH-AFFINITY ZINC UPTAKE SYSTEM ATP-BINDING PROTEIN ZNUC"/>
    <property type="match status" value="1"/>
</dbReference>
<comment type="caution">
    <text evidence="5">The sequence shown here is derived from an EMBL/GenBank/DDBJ whole genome shotgun (WGS) entry which is preliminary data.</text>
</comment>
<accession>A0A8J2ZWA7</accession>
<evidence type="ECO:0000256" key="1">
    <source>
        <dbReference type="ARBA" id="ARBA00022448"/>
    </source>
</evidence>
<dbReference type="PANTHER" id="PTHR42734">
    <property type="entry name" value="METAL TRANSPORT SYSTEM ATP-BINDING PROTEIN TM_0124-RELATED"/>
    <property type="match status" value="1"/>
</dbReference>
<dbReference type="CDD" id="cd03235">
    <property type="entry name" value="ABC_Metallic_Cations"/>
    <property type="match status" value="1"/>
</dbReference>
<evidence type="ECO:0000256" key="3">
    <source>
        <dbReference type="ARBA" id="ARBA00022840"/>
    </source>
</evidence>
<dbReference type="InterPro" id="IPR050153">
    <property type="entry name" value="Metal_Ion_Import_ABC"/>
</dbReference>
<gene>
    <name evidence="5" type="primary">znuC</name>
    <name evidence="5" type="ORF">GCM10007096_21590</name>
</gene>
<dbReference type="GO" id="GO:0016887">
    <property type="term" value="F:ATP hydrolysis activity"/>
    <property type="evidence" value="ECO:0007669"/>
    <property type="project" value="InterPro"/>
</dbReference>
<dbReference type="Proteomes" id="UP000656813">
    <property type="component" value="Unassembled WGS sequence"/>
</dbReference>
<reference evidence="5" key="1">
    <citation type="journal article" date="2014" name="Int. J. Syst. Evol. Microbiol.">
        <title>Complete genome sequence of Corynebacterium casei LMG S-19264T (=DSM 44701T), isolated from a smear-ripened cheese.</title>
        <authorList>
            <consortium name="US DOE Joint Genome Institute (JGI-PGF)"/>
            <person name="Walter F."/>
            <person name="Albersmeier A."/>
            <person name="Kalinowski J."/>
            <person name="Ruckert C."/>
        </authorList>
    </citation>
    <scope>NUCLEOTIDE SEQUENCE</scope>
    <source>
        <strain evidence="5">CGMCC 1.12777</strain>
    </source>
</reference>